<accession>A0ACD5DE24</accession>
<dbReference type="Proteomes" id="UP001149860">
    <property type="component" value="Chromosome"/>
</dbReference>
<evidence type="ECO:0000313" key="1">
    <source>
        <dbReference type="EMBL" id="XFD39408.1"/>
    </source>
</evidence>
<sequence>MTELEQLRSQIDLVDHELTDLLNQRFSLTELIAAIKEETGQPLLDFSRETKVIQKVTSSINNPELADSIATIFQVIMDESKQQQKNLLQLGEVRK</sequence>
<organism evidence="1 2">
    <name type="scientific">Lentilactobacillus terminaliae</name>
    <dbReference type="NCBI Taxonomy" id="3003483"/>
    <lineage>
        <taxon>Bacteria</taxon>
        <taxon>Bacillati</taxon>
        <taxon>Bacillota</taxon>
        <taxon>Bacilli</taxon>
        <taxon>Lactobacillales</taxon>
        <taxon>Lactobacillaceae</taxon>
        <taxon>Lentilactobacillus</taxon>
    </lineage>
</organism>
<reference evidence="1" key="1">
    <citation type="submission" date="2024-08" db="EMBL/GenBank/DDBJ databases">
        <title>Lentilactobacillus sp. nov., isolated from tree bark.</title>
        <authorList>
            <person name="Phuengjayaem S."/>
            <person name="Tanasupawat S."/>
        </authorList>
    </citation>
    <scope>NUCLEOTIDE SEQUENCE</scope>
    <source>
        <strain evidence="1">SPB1-3</strain>
    </source>
</reference>
<gene>
    <name evidence="1" type="ORF">O0236_008390</name>
</gene>
<protein>
    <submittedName>
        <fullName evidence="1">Chorismate mutase</fullName>
    </submittedName>
</protein>
<evidence type="ECO:0000313" key="2">
    <source>
        <dbReference type="Proteomes" id="UP001149860"/>
    </source>
</evidence>
<name>A0ACD5DE24_9LACO</name>
<proteinExistence type="predicted"/>
<keyword evidence="2" id="KW-1185">Reference proteome</keyword>
<dbReference type="EMBL" id="CP168151">
    <property type="protein sequence ID" value="XFD39408.1"/>
    <property type="molecule type" value="Genomic_DNA"/>
</dbReference>